<gene>
    <name evidence="2" type="ORF">scyTo_0020825</name>
</gene>
<sequence length="120" mass="12207">MGDVPSVNTAGGGISSLRSPGEESSQGSTDGDVIGQSPRAKVCDPHPEVISEPSEAIGGLASDSQALTGQSSGESNMIEGKKEAARSEADTATGRRRRHTGLLEASNSKQVKLTASPLCD</sequence>
<dbReference type="AlphaFoldDB" id="A0A401PP27"/>
<protein>
    <submittedName>
        <fullName evidence="2">Uncharacterized protein</fullName>
    </submittedName>
</protein>
<evidence type="ECO:0000256" key="1">
    <source>
        <dbReference type="SAM" id="MobiDB-lite"/>
    </source>
</evidence>
<evidence type="ECO:0000313" key="3">
    <source>
        <dbReference type="Proteomes" id="UP000288216"/>
    </source>
</evidence>
<reference evidence="2 3" key="1">
    <citation type="journal article" date="2018" name="Nat. Ecol. Evol.">
        <title>Shark genomes provide insights into elasmobranch evolution and the origin of vertebrates.</title>
        <authorList>
            <person name="Hara Y"/>
            <person name="Yamaguchi K"/>
            <person name="Onimaru K"/>
            <person name="Kadota M"/>
            <person name="Koyanagi M"/>
            <person name="Keeley SD"/>
            <person name="Tatsumi K"/>
            <person name="Tanaka K"/>
            <person name="Motone F"/>
            <person name="Kageyama Y"/>
            <person name="Nozu R"/>
            <person name="Adachi N"/>
            <person name="Nishimura O"/>
            <person name="Nakagawa R"/>
            <person name="Tanegashima C"/>
            <person name="Kiyatake I"/>
            <person name="Matsumoto R"/>
            <person name="Murakumo K"/>
            <person name="Nishida K"/>
            <person name="Terakita A"/>
            <person name="Kuratani S"/>
            <person name="Sato K"/>
            <person name="Hyodo S Kuraku.S."/>
        </authorList>
    </citation>
    <scope>NUCLEOTIDE SEQUENCE [LARGE SCALE GENOMIC DNA]</scope>
</reference>
<dbReference type="Proteomes" id="UP000288216">
    <property type="component" value="Unassembled WGS sequence"/>
</dbReference>
<proteinExistence type="predicted"/>
<dbReference type="EMBL" id="BFAA01017427">
    <property type="protein sequence ID" value="GCB74869.1"/>
    <property type="molecule type" value="Genomic_DNA"/>
</dbReference>
<feature type="compositionally biased region" description="Polar residues" evidence="1">
    <location>
        <begin position="62"/>
        <end position="75"/>
    </location>
</feature>
<accession>A0A401PP27</accession>
<feature type="compositionally biased region" description="Basic and acidic residues" evidence="1">
    <location>
        <begin position="79"/>
        <end position="89"/>
    </location>
</feature>
<feature type="compositionally biased region" description="Polar residues" evidence="1">
    <location>
        <begin position="16"/>
        <end position="29"/>
    </location>
</feature>
<feature type="region of interest" description="Disordered" evidence="1">
    <location>
        <begin position="1"/>
        <end position="120"/>
    </location>
</feature>
<name>A0A401PP27_SCYTO</name>
<organism evidence="2 3">
    <name type="scientific">Scyliorhinus torazame</name>
    <name type="common">Cloudy catshark</name>
    <name type="synonym">Catulus torazame</name>
    <dbReference type="NCBI Taxonomy" id="75743"/>
    <lineage>
        <taxon>Eukaryota</taxon>
        <taxon>Metazoa</taxon>
        <taxon>Chordata</taxon>
        <taxon>Craniata</taxon>
        <taxon>Vertebrata</taxon>
        <taxon>Chondrichthyes</taxon>
        <taxon>Elasmobranchii</taxon>
        <taxon>Galeomorphii</taxon>
        <taxon>Galeoidea</taxon>
        <taxon>Carcharhiniformes</taxon>
        <taxon>Scyliorhinidae</taxon>
        <taxon>Scyliorhinus</taxon>
    </lineage>
</organism>
<comment type="caution">
    <text evidence="2">The sequence shown here is derived from an EMBL/GenBank/DDBJ whole genome shotgun (WGS) entry which is preliminary data.</text>
</comment>
<evidence type="ECO:0000313" key="2">
    <source>
        <dbReference type="EMBL" id="GCB74869.1"/>
    </source>
</evidence>
<keyword evidence="3" id="KW-1185">Reference proteome</keyword>